<protein>
    <submittedName>
        <fullName evidence="1">AGC-kinase C-terminal domain-containing protein</fullName>
    </submittedName>
</protein>
<proteinExistence type="predicted"/>
<evidence type="ECO:0000313" key="1">
    <source>
        <dbReference type="WBParaSite" id="ECPE_0000044801-mRNA-1"/>
    </source>
</evidence>
<organism evidence="1">
    <name type="scientific">Echinostoma caproni</name>
    <dbReference type="NCBI Taxonomy" id="27848"/>
    <lineage>
        <taxon>Eukaryota</taxon>
        <taxon>Metazoa</taxon>
        <taxon>Spiralia</taxon>
        <taxon>Lophotrochozoa</taxon>
        <taxon>Platyhelminthes</taxon>
        <taxon>Trematoda</taxon>
        <taxon>Digenea</taxon>
        <taxon>Plagiorchiida</taxon>
        <taxon>Echinostomata</taxon>
        <taxon>Echinostomatoidea</taxon>
        <taxon>Echinostomatidae</taxon>
        <taxon>Echinostoma</taxon>
    </lineage>
</organism>
<name>A0A183A0G3_9TREM</name>
<dbReference type="WBParaSite" id="ECPE_0000044801-mRNA-1">
    <property type="protein sequence ID" value="ECPE_0000044801-mRNA-1"/>
    <property type="gene ID" value="ECPE_0000044801"/>
</dbReference>
<dbReference type="AlphaFoldDB" id="A0A183A0G3"/>
<reference evidence="1" key="1">
    <citation type="submission" date="2016-06" db="UniProtKB">
        <authorList>
            <consortium name="WormBaseParasite"/>
        </authorList>
    </citation>
    <scope>IDENTIFICATION</scope>
</reference>
<accession>A0A183A0G3</accession>
<sequence length="82" mass="9089">LDSTSLRLVNELDGIDWSAEHIDLGPFNEEPVDLHTLVSDTVTDPIGLKAEEMFFDPAYDPIDLIPQFSIDKYPALTLSSSP</sequence>